<organism evidence="2 3">
    <name type="scientific">Trichonephila clavipes</name>
    <name type="common">Golden silk orbweaver</name>
    <name type="synonym">Nephila clavipes</name>
    <dbReference type="NCBI Taxonomy" id="2585209"/>
    <lineage>
        <taxon>Eukaryota</taxon>
        <taxon>Metazoa</taxon>
        <taxon>Ecdysozoa</taxon>
        <taxon>Arthropoda</taxon>
        <taxon>Chelicerata</taxon>
        <taxon>Arachnida</taxon>
        <taxon>Araneae</taxon>
        <taxon>Araneomorphae</taxon>
        <taxon>Entelegynae</taxon>
        <taxon>Araneoidea</taxon>
        <taxon>Nephilidae</taxon>
        <taxon>Trichonephila</taxon>
    </lineage>
</organism>
<name>A0A8X7B7B5_TRICX</name>
<dbReference type="Proteomes" id="UP000887159">
    <property type="component" value="Unassembled WGS sequence"/>
</dbReference>
<proteinExistence type="predicted"/>
<accession>A0A8X7B7B5</accession>
<feature type="domain" description="PiggyBac transposable element-derived protein" evidence="1">
    <location>
        <begin position="61"/>
        <end position="180"/>
    </location>
</feature>
<evidence type="ECO:0000313" key="3">
    <source>
        <dbReference type="Proteomes" id="UP000887159"/>
    </source>
</evidence>
<dbReference type="AlphaFoldDB" id="A0A8X7B7B5"/>
<dbReference type="PANTHER" id="PTHR46599">
    <property type="entry name" value="PIGGYBAC TRANSPOSABLE ELEMENT-DERIVED PROTEIN 4"/>
    <property type="match status" value="1"/>
</dbReference>
<evidence type="ECO:0000313" key="2">
    <source>
        <dbReference type="EMBL" id="GFY22141.1"/>
    </source>
</evidence>
<evidence type="ECO:0000259" key="1">
    <source>
        <dbReference type="Pfam" id="PF13843"/>
    </source>
</evidence>
<dbReference type="InterPro" id="IPR029526">
    <property type="entry name" value="PGBD"/>
</dbReference>
<dbReference type="EMBL" id="BMAU01021359">
    <property type="protein sequence ID" value="GFY22141.1"/>
    <property type="molecule type" value="Genomic_DNA"/>
</dbReference>
<sequence length="182" mass="21306">MPKRKRGLTTDEIQKVLADLEDEIFDDSDSDCELENEEDDLDQSLNLNPEIEDEVVSEEQKLFQQLHKEYKMNSCGPMRSNRKHYPKKLAFQKMKKGDLSTKFGSVMTAMCWKDKREVFMLSTMDDSEMSKTTLCNDRCEKPALITCYNSNMGFVDLSDRMANSYTLGRKTLKWTKKLFFIY</sequence>
<reference evidence="2" key="1">
    <citation type="submission" date="2020-08" db="EMBL/GenBank/DDBJ databases">
        <title>Multicomponent nature underlies the extraordinary mechanical properties of spider dragline silk.</title>
        <authorList>
            <person name="Kono N."/>
            <person name="Nakamura H."/>
            <person name="Mori M."/>
            <person name="Yoshida Y."/>
            <person name="Ohtoshi R."/>
            <person name="Malay A.D."/>
            <person name="Moran D.A.P."/>
            <person name="Tomita M."/>
            <person name="Numata K."/>
            <person name="Arakawa K."/>
        </authorList>
    </citation>
    <scope>NUCLEOTIDE SEQUENCE</scope>
</reference>
<keyword evidence="3" id="KW-1185">Reference proteome</keyword>
<gene>
    <name evidence="2" type="primary">X975_15010</name>
    <name evidence="2" type="ORF">TNCV_3297841</name>
</gene>
<protein>
    <submittedName>
        <fullName evidence="2">PiggyBac transposable element-derived protein 4</fullName>
    </submittedName>
</protein>
<comment type="caution">
    <text evidence="2">The sequence shown here is derived from an EMBL/GenBank/DDBJ whole genome shotgun (WGS) entry which is preliminary data.</text>
</comment>
<dbReference type="PANTHER" id="PTHR46599:SF3">
    <property type="entry name" value="PIGGYBAC TRANSPOSABLE ELEMENT-DERIVED PROTEIN 4"/>
    <property type="match status" value="1"/>
</dbReference>
<dbReference type="Pfam" id="PF13843">
    <property type="entry name" value="DDE_Tnp_1_7"/>
    <property type="match status" value="1"/>
</dbReference>